<keyword evidence="2" id="KW-1185">Reference proteome</keyword>
<sequence>MKFLRKLFGSAKAEPAPAERAQDLFAQELLAALRTAAPGLAPTYDPEAFELQCPGAGKGQRIFLHNMYAQYCRTPETECGDLFGGFVGFILDSQAPLPAGNVALDALLPVLRARADLLVTMPEDVPFPYQNASRPFCETMLLMLAIDTPTTIALVNDETLAELGISFDDAIGLAIAQLDERGNHNFGQLGDGTFVTTCGDHYDASRILIPDLVAQLPVRGNPVAIVQARSAVLITGSEDPEGLATIADYALQDFADNERAISLTPIELIDGTWRLFAVEDHHPVSLRNLRSHQSLWSYGVTKDRLQARLGEEIFVANPLVFANASDGLHFTVASWADGVTTACPITDAIILQETEAFPSIRRRFDDVIHFLPDIVRAGDTDYPPRVILPAALDDDARRELTDDYPEFNPS</sequence>
<evidence type="ECO:0000313" key="2">
    <source>
        <dbReference type="Proteomes" id="UP001427805"/>
    </source>
</evidence>
<reference evidence="1 2" key="1">
    <citation type="submission" date="2024-05" db="EMBL/GenBank/DDBJ databases">
        <title>Sphingomonas sp. HF-S3 16S ribosomal RNA gene Genome sequencing and assembly.</title>
        <authorList>
            <person name="Lee H."/>
        </authorList>
    </citation>
    <scope>NUCLEOTIDE SEQUENCE [LARGE SCALE GENOMIC DNA]</scope>
    <source>
        <strain evidence="1 2">HF-S3</strain>
    </source>
</reference>
<comment type="caution">
    <text evidence="1">The sequence shown here is derived from an EMBL/GenBank/DDBJ whole genome shotgun (WGS) entry which is preliminary data.</text>
</comment>
<evidence type="ECO:0008006" key="3">
    <source>
        <dbReference type="Google" id="ProtNLM"/>
    </source>
</evidence>
<name>A0ABV0B623_9SPHN</name>
<protein>
    <recommendedName>
        <fullName evidence="3">DUF1444 family protein</fullName>
    </recommendedName>
</protein>
<gene>
    <name evidence="1" type="ORF">TPR58_07565</name>
</gene>
<accession>A0ABV0B623</accession>
<dbReference type="RefSeq" id="WP_346246007.1">
    <property type="nucleotide sequence ID" value="NZ_JBDIZK010000003.1"/>
</dbReference>
<proteinExistence type="predicted"/>
<dbReference type="Proteomes" id="UP001427805">
    <property type="component" value="Unassembled WGS sequence"/>
</dbReference>
<dbReference type="EMBL" id="JBDIZK010000003">
    <property type="protein sequence ID" value="MEN3747020.1"/>
    <property type="molecule type" value="Genomic_DNA"/>
</dbReference>
<evidence type="ECO:0000313" key="1">
    <source>
        <dbReference type="EMBL" id="MEN3747020.1"/>
    </source>
</evidence>
<organism evidence="1 2">
    <name type="scientific">Sphingomonas rustica</name>
    <dbReference type="NCBI Taxonomy" id="3103142"/>
    <lineage>
        <taxon>Bacteria</taxon>
        <taxon>Pseudomonadati</taxon>
        <taxon>Pseudomonadota</taxon>
        <taxon>Alphaproteobacteria</taxon>
        <taxon>Sphingomonadales</taxon>
        <taxon>Sphingomonadaceae</taxon>
        <taxon>Sphingomonas</taxon>
    </lineage>
</organism>